<dbReference type="AlphaFoldDB" id="A0A6I3S3A9"/>
<name>A0A6I3S3A9_9BURK</name>
<proteinExistence type="predicted"/>
<evidence type="ECO:0000313" key="1">
    <source>
        <dbReference type="EMBL" id="MTU43542.1"/>
    </source>
</evidence>
<dbReference type="NCBIfam" id="TIGR02762">
    <property type="entry name" value="TraL_TIGR"/>
    <property type="match status" value="1"/>
</dbReference>
<evidence type="ECO:0000313" key="2">
    <source>
        <dbReference type="Proteomes" id="UP000462362"/>
    </source>
</evidence>
<organism evidence="1 2">
    <name type="scientific">Parasutterella excrementihominis</name>
    <dbReference type="NCBI Taxonomy" id="487175"/>
    <lineage>
        <taxon>Bacteria</taxon>
        <taxon>Pseudomonadati</taxon>
        <taxon>Pseudomonadota</taxon>
        <taxon>Betaproteobacteria</taxon>
        <taxon>Burkholderiales</taxon>
        <taxon>Sutterellaceae</taxon>
        <taxon>Parasutterella</taxon>
    </lineage>
</organism>
<gene>
    <name evidence="1" type="primary">traL</name>
    <name evidence="1" type="ORF">GMD42_07875</name>
</gene>
<dbReference type="EMBL" id="WNCL01000021">
    <property type="protein sequence ID" value="MTU43542.1"/>
    <property type="molecule type" value="Genomic_DNA"/>
</dbReference>
<dbReference type="Pfam" id="PF07178">
    <property type="entry name" value="TraL"/>
    <property type="match status" value="1"/>
</dbReference>
<dbReference type="RefSeq" id="WP_021867896.1">
    <property type="nucleotide sequence ID" value="NZ_CAJUON010000015.1"/>
</dbReference>
<accession>A0A6I3S3A9</accession>
<sequence>MESFNPHEYVPRRLDAPAKFLLWDFDLVASGIAGLAFGIIVNSLLMGAIASYAAIWAYSRLKQKRHPGYGLHYLYWQFPFRTFKRTPPSSRRFFVG</sequence>
<reference evidence="1 2" key="1">
    <citation type="journal article" date="2019" name="Nat. Med.">
        <title>A library of human gut bacterial isolates paired with longitudinal multiomics data enables mechanistic microbiome research.</title>
        <authorList>
            <person name="Poyet M."/>
            <person name="Groussin M."/>
            <person name="Gibbons S.M."/>
            <person name="Avila-Pacheco J."/>
            <person name="Jiang X."/>
            <person name="Kearney S.M."/>
            <person name="Perrotta A.R."/>
            <person name="Berdy B."/>
            <person name="Zhao S."/>
            <person name="Lieberman T.D."/>
            <person name="Swanson P.K."/>
            <person name="Smith M."/>
            <person name="Roesemann S."/>
            <person name="Alexander J.E."/>
            <person name="Rich S.A."/>
            <person name="Livny J."/>
            <person name="Vlamakis H."/>
            <person name="Clish C."/>
            <person name="Bullock K."/>
            <person name="Deik A."/>
            <person name="Scott J."/>
            <person name="Pierce K.A."/>
            <person name="Xavier R.J."/>
            <person name="Alm E.J."/>
        </authorList>
    </citation>
    <scope>NUCLEOTIDE SEQUENCE [LARGE SCALE GENOMIC DNA]</scope>
    <source>
        <strain evidence="1 2">BIOML-A2</strain>
    </source>
</reference>
<comment type="caution">
    <text evidence="1">The sequence shown here is derived from an EMBL/GenBank/DDBJ whole genome shotgun (WGS) entry which is preliminary data.</text>
</comment>
<dbReference type="Proteomes" id="UP000462362">
    <property type="component" value="Unassembled WGS sequence"/>
</dbReference>
<protein>
    <submittedName>
        <fullName evidence="1">Type IV conjugative transfer system protein TraL</fullName>
    </submittedName>
</protein>
<dbReference type="InterPro" id="IPR009838">
    <property type="entry name" value="T4SS_TraL"/>
</dbReference>
<dbReference type="GO" id="GO:0019867">
    <property type="term" value="C:outer membrane"/>
    <property type="evidence" value="ECO:0007669"/>
    <property type="project" value="InterPro"/>
</dbReference>